<dbReference type="InterPro" id="IPR036249">
    <property type="entry name" value="Thioredoxin-like_sf"/>
</dbReference>
<dbReference type="RefSeq" id="WP_106564452.1">
    <property type="nucleotide sequence ID" value="NZ_PYAU01000001.1"/>
</dbReference>
<proteinExistence type="predicted"/>
<dbReference type="Pfam" id="PF01323">
    <property type="entry name" value="DSBA"/>
    <property type="match status" value="1"/>
</dbReference>
<evidence type="ECO:0000259" key="1">
    <source>
        <dbReference type="Pfam" id="PF01323"/>
    </source>
</evidence>
<sequence length="232" mass="25415">MNSDTLRVDVWSDIACPWCYIGKRRFEAGEAAWRESTSADAPAVELVFHSFELSPDTPEDFEGDEADYLARHKGIDAGQARQMLDHVTGIAATVGLEYRFDLLQHTNTVLAHELIHFAASQGRQLEMTERLMRAYFTEGRHLGRTDELVSLAAEIGLDADAAATALHEHTFRDDVMADERQASELGINGVPFFVIDGKWALSGAQEPATFAAALAHADRERTSVPVSGGAEA</sequence>
<organism evidence="2 4">
    <name type="scientific">Labedella gwakjiensis</name>
    <dbReference type="NCBI Taxonomy" id="390269"/>
    <lineage>
        <taxon>Bacteria</taxon>
        <taxon>Bacillati</taxon>
        <taxon>Actinomycetota</taxon>
        <taxon>Actinomycetes</taxon>
        <taxon>Micrococcales</taxon>
        <taxon>Microbacteriaceae</taxon>
        <taxon>Labedella</taxon>
    </lineage>
</organism>
<dbReference type="CDD" id="cd03024">
    <property type="entry name" value="DsbA_FrnE"/>
    <property type="match status" value="1"/>
</dbReference>
<dbReference type="EMBL" id="PYAU01000001">
    <property type="protein sequence ID" value="PSL39614.1"/>
    <property type="molecule type" value="Genomic_DNA"/>
</dbReference>
<dbReference type="Proteomes" id="UP000268291">
    <property type="component" value="Unassembled WGS sequence"/>
</dbReference>
<dbReference type="GO" id="GO:0016853">
    <property type="term" value="F:isomerase activity"/>
    <property type="evidence" value="ECO:0007669"/>
    <property type="project" value="UniProtKB-KW"/>
</dbReference>
<accession>A0A2P8H066</accession>
<gene>
    <name evidence="2" type="ORF">CLV49_3258</name>
    <name evidence="3" type="ORF">ELQ93_02970</name>
</gene>
<evidence type="ECO:0000313" key="2">
    <source>
        <dbReference type="EMBL" id="PSL39614.1"/>
    </source>
</evidence>
<reference evidence="2 4" key="1">
    <citation type="submission" date="2018-03" db="EMBL/GenBank/DDBJ databases">
        <title>Genomic Encyclopedia of Archaeal and Bacterial Type Strains, Phase II (KMG-II): from individual species to whole genera.</title>
        <authorList>
            <person name="Goeker M."/>
        </authorList>
    </citation>
    <scope>NUCLEOTIDE SEQUENCE [LARGE SCALE GENOMIC DNA]</scope>
    <source>
        <strain evidence="2 4">DSM 21548</strain>
    </source>
</reference>
<dbReference type="SUPFAM" id="SSF52833">
    <property type="entry name" value="Thioredoxin-like"/>
    <property type="match status" value="1"/>
</dbReference>
<feature type="domain" description="DSBA-like thioredoxin" evidence="1">
    <location>
        <begin position="7"/>
        <end position="215"/>
    </location>
</feature>
<dbReference type="OrthoDB" id="9799122at2"/>
<reference evidence="3 5" key="2">
    <citation type="submission" date="2018-12" db="EMBL/GenBank/DDBJ databases">
        <authorList>
            <person name="hu s."/>
            <person name="Xu Y."/>
            <person name="Xu B."/>
            <person name="Li F."/>
        </authorList>
    </citation>
    <scope>NUCLEOTIDE SEQUENCE [LARGE SCALE GENOMIC DNA]</scope>
    <source>
        <strain evidence="3 5">KSW2-17</strain>
    </source>
</reference>
<evidence type="ECO:0000313" key="3">
    <source>
        <dbReference type="EMBL" id="RUQ85996.1"/>
    </source>
</evidence>
<protein>
    <submittedName>
        <fullName evidence="3">DsbA family oxidoreductase</fullName>
    </submittedName>
    <submittedName>
        <fullName evidence="2">Putative DsbA family dithiol-disulfide isomerase</fullName>
    </submittedName>
</protein>
<comment type="caution">
    <text evidence="2">The sequence shown here is derived from an EMBL/GenBank/DDBJ whole genome shotgun (WGS) entry which is preliminary data.</text>
</comment>
<evidence type="ECO:0000313" key="5">
    <source>
        <dbReference type="Proteomes" id="UP000268291"/>
    </source>
</evidence>
<dbReference type="Proteomes" id="UP000241203">
    <property type="component" value="Unassembled WGS sequence"/>
</dbReference>
<keyword evidence="2" id="KW-0413">Isomerase</keyword>
<keyword evidence="5" id="KW-1185">Reference proteome</keyword>
<dbReference type="GO" id="GO:0016491">
    <property type="term" value="F:oxidoreductase activity"/>
    <property type="evidence" value="ECO:0007669"/>
    <property type="project" value="InterPro"/>
</dbReference>
<name>A0A2P8H066_9MICO</name>
<dbReference type="PANTHER" id="PTHR13887">
    <property type="entry name" value="GLUTATHIONE S-TRANSFERASE KAPPA"/>
    <property type="match status" value="1"/>
</dbReference>
<dbReference type="Gene3D" id="3.40.30.10">
    <property type="entry name" value="Glutaredoxin"/>
    <property type="match status" value="1"/>
</dbReference>
<dbReference type="AlphaFoldDB" id="A0A2P8H066"/>
<dbReference type="InterPro" id="IPR001853">
    <property type="entry name" value="DSBA-like_thioredoxin_dom"/>
</dbReference>
<evidence type="ECO:0000313" key="4">
    <source>
        <dbReference type="Proteomes" id="UP000241203"/>
    </source>
</evidence>
<dbReference type="PANTHER" id="PTHR13887:SF41">
    <property type="entry name" value="THIOREDOXIN SUPERFAMILY PROTEIN"/>
    <property type="match status" value="1"/>
</dbReference>
<dbReference type="EMBL" id="RZGY01000001">
    <property type="protein sequence ID" value="RUQ85996.1"/>
    <property type="molecule type" value="Genomic_DNA"/>
</dbReference>